<dbReference type="GO" id="GO:0016740">
    <property type="term" value="F:transferase activity"/>
    <property type="evidence" value="ECO:0007669"/>
    <property type="project" value="UniProtKB-KW"/>
</dbReference>
<evidence type="ECO:0000256" key="1">
    <source>
        <dbReference type="ARBA" id="ARBA00022679"/>
    </source>
</evidence>
<organism evidence="3 4">
    <name type="scientific">Sphingobacterium allocomposti</name>
    <dbReference type="NCBI Taxonomy" id="415956"/>
    <lineage>
        <taxon>Bacteria</taxon>
        <taxon>Pseudomonadati</taxon>
        <taxon>Bacteroidota</taxon>
        <taxon>Sphingobacteriia</taxon>
        <taxon>Sphingobacteriales</taxon>
        <taxon>Sphingobacteriaceae</taxon>
        <taxon>Sphingobacterium</taxon>
    </lineage>
</organism>
<dbReference type="InterPro" id="IPR006598">
    <property type="entry name" value="CAP10"/>
</dbReference>
<dbReference type="InterPro" id="IPR051091">
    <property type="entry name" value="O-Glucosyltr/Glycosyltrsf_90"/>
</dbReference>
<dbReference type="PANTHER" id="PTHR12203:SF35">
    <property type="entry name" value="PROTEIN O-GLUCOSYLTRANSFERASE 1"/>
    <property type="match status" value="1"/>
</dbReference>
<keyword evidence="4" id="KW-1185">Reference proteome</keyword>
<accession>A0A5S5DAC2</accession>
<dbReference type="EMBL" id="VNHX01000015">
    <property type="protein sequence ID" value="TYP92987.1"/>
    <property type="molecule type" value="Genomic_DNA"/>
</dbReference>
<sequence length="312" mass="36571">MNLKKYLLKNKNNKFLYYVRALFREAMPGSWVRSALSSKLTKDWGAQWPYIKGRVDYYNKLEEKTLLSGDAIAINSYRIPKKIRVYYFDSMEYLRFFDPSLRFEIVPGDVVDVPRYPAIVKSRPISTTNSNAVILNLDKARHFNFVRDDIPFGAKRDMLVGRSGFSQPHRKRFFELYSDHPLCNLKKATKSSDPGFLSIEQHLAYKFVLALEGNDVATNLKWIMSSNSIAVMPRPRYETWFMEGTLIPDYHYICIAEDYSDLEDKLRFFIANKDAAEAIVRNANQYVEQFKHKEREDAISLLVLQKYFERTN</sequence>
<dbReference type="SMART" id="SM00672">
    <property type="entry name" value="CAP10"/>
    <property type="match status" value="1"/>
</dbReference>
<dbReference type="RefSeq" id="WP_148909214.1">
    <property type="nucleotide sequence ID" value="NZ_VNHX01000015.1"/>
</dbReference>
<dbReference type="Proteomes" id="UP000325105">
    <property type="component" value="Unassembled WGS sequence"/>
</dbReference>
<proteinExistence type="predicted"/>
<feature type="domain" description="Glycosyl transferase CAP10" evidence="2">
    <location>
        <begin position="109"/>
        <end position="308"/>
    </location>
</feature>
<comment type="caution">
    <text evidence="3">The sequence shown here is derived from an EMBL/GenBank/DDBJ whole genome shotgun (WGS) entry which is preliminary data.</text>
</comment>
<dbReference type="Pfam" id="PF05686">
    <property type="entry name" value="Glyco_transf_90"/>
    <property type="match status" value="1"/>
</dbReference>
<dbReference type="AlphaFoldDB" id="A0A5S5DAC2"/>
<gene>
    <name evidence="3" type="ORF">BC792_11589</name>
</gene>
<evidence type="ECO:0000259" key="2">
    <source>
        <dbReference type="SMART" id="SM00672"/>
    </source>
</evidence>
<protein>
    <submittedName>
        <fullName evidence="3">Glycosyl transferase family 90</fullName>
    </submittedName>
</protein>
<name>A0A5S5DAC2_9SPHI</name>
<reference evidence="3 4" key="1">
    <citation type="submission" date="2019-07" db="EMBL/GenBank/DDBJ databases">
        <title>Genomic Encyclopedia of Archaeal and Bacterial Type Strains, Phase II (KMG-II): from individual species to whole genera.</title>
        <authorList>
            <person name="Goeker M."/>
        </authorList>
    </citation>
    <scope>NUCLEOTIDE SEQUENCE [LARGE SCALE GENOMIC DNA]</scope>
    <source>
        <strain evidence="3 4">DSM 18850</strain>
    </source>
</reference>
<dbReference type="PANTHER" id="PTHR12203">
    <property type="entry name" value="KDEL LYS-ASP-GLU-LEU CONTAINING - RELATED"/>
    <property type="match status" value="1"/>
</dbReference>
<evidence type="ECO:0000313" key="4">
    <source>
        <dbReference type="Proteomes" id="UP000325105"/>
    </source>
</evidence>
<evidence type="ECO:0000313" key="3">
    <source>
        <dbReference type="EMBL" id="TYP92987.1"/>
    </source>
</evidence>
<keyword evidence="1 3" id="KW-0808">Transferase</keyword>
<dbReference type="OrthoDB" id="767964at2"/>